<reference evidence="3" key="1">
    <citation type="submission" date="2016-10" db="EMBL/GenBank/DDBJ databases">
        <authorList>
            <person name="Varghese N."/>
            <person name="Submissions S."/>
        </authorList>
    </citation>
    <scope>NUCLEOTIDE SEQUENCE [LARGE SCALE GENOMIC DNA]</scope>
    <source>
        <strain evidence="3">EPL6</strain>
    </source>
</reference>
<keyword evidence="1" id="KW-0472">Membrane</keyword>
<dbReference type="AlphaFoldDB" id="A0A1G9PJ71"/>
<dbReference type="STRING" id="1527607.SAMN05428957_101450"/>
<gene>
    <name evidence="2" type="ORF">SAMN05428957_101450</name>
</gene>
<evidence type="ECO:0000313" key="3">
    <source>
        <dbReference type="Proteomes" id="UP000198552"/>
    </source>
</evidence>
<keyword evidence="1" id="KW-1133">Transmembrane helix</keyword>
<feature type="transmembrane region" description="Helical" evidence="1">
    <location>
        <begin position="14"/>
        <end position="33"/>
    </location>
</feature>
<evidence type="ECO:0000313" key="2">
    <source>
        <dbReference type="EMBL" id="SDL98830.1"/>
    </source>
</evidence>
<keyword evidence="3" id="KW-1185">Reference proteome</keyword>
<dbReference type="RefSeq" id="WP_175488186.1">
    <property type="nucleotide sequence ID" value="NZ_FNHP01000001.1"/>
</dbReference>
<organism evidence="2 3">
    <name type="scientific">Oryzisolibacter propanilivorax</name>
    <dbReference type="NCBI Taxonomy" id="1527607"/>
    <lineage>
        <taxon>Bacteria</taxon>
        <taxon>Pseudomonadati</taxon>
        <taxon>Pseudomonadota</taxon>
        <taxon>Betaproteobacteria</taxon>
        <taxon>Burkholderiales</taxon>
        <taxon>Comamonadaceae</taxon>
        <taxon>Oryzisolibacter</taxon>
    </lineage>
</organism>
<proteinExistence type="predicted"/>
<protein>
    <submittedName>
        <fullName evidence="2">Uncharacterized protein</fullName>
    </submittedName>
</protein>
<name>A0A1G9PJ71_9BURK</name>
<sequence>MTALRPAALLCHRLAVWPLAVLTLWGAFSPALIRLHQNQRRPAPSPRLPLVIS</sequence>
<keyword evidence="1" id="KW-0812">Transmembrane</keyword>
<accession>A0A1G9PJ71</accession>
<dbReference type="Proteomes" id="UP000198552">
    <property type="component" value="Unassembled WGS sequence"/>
</dbReference>
<dbReference type="EMBL" id="FNHP01000001">
    <property type="protein sequence ID" value="SDL98830.1"/>
    <property type="molecule type" value="Genomic_DNA"/>
</dbReference>
<evidence type="ECO:0000256" key="1">
    <source>
        <dbReference type="SAM" id="Phobius"/>
    </source>
</evidence>